<name>A0A162A782_9GAMM</name>
<comment type="caution">
    <text evidence="1">The sequence shown here is derived from an EMBL/GenBank/DDBJ whole genome shotgun (WGS) entry which is preliminary data.</text>
</comment>
<accession>A0A162A782</accession>
<organism evidence="1 2">
    <name type="scientific">Pseudoalteromonas luteoviolacea H33</name>
    <dbReference type="NCBI Taxonomy" id="1365251"/>
    <lineage>
        <taxon>Bacteria</taxon>
        <taxon>Pseudomonadati</taxon>
        <taxon>Pseudomonadota</taxon>
        <taxon>Gammaproteobacteria</taxon>
        <taxon>Alteromonadales</taxon>
        <taxon>Pseudoalteromonadaceae</taxon>
        <taxon>Pseudoalteromonas</taxon>
    </lineage>
</organism>
<gene>
    <name evidence="1" type="ORF">N476_04330</name>
</gene>
<reference evidence="1 2" key="1">
    <citation type="submission" date="2013-07" db="EMBL/GenBank/DDBJ databases">
        <title>Comparative Genomic and Metabolomic Analysis of Twelve Strains of Pseudoalteromonas luteoviolacea.</title>
        <authorList>
            <person name="Vynne N.G."/>
            <person name="Mansson M."/>
            <person name="Gram L."/>
        </authorList>
    </citation>
    <scope>NUCLEOTIDE SEQUENCE [LARGE SCALE GENOMIC DNA]</scope>
    <source>
        <strain evidence="1 2">H33</strain>
    </source>
</reference>
<protein>
    <submittedName>
        <fullName evidence="1">Uncharacterized protein</fullName>
    </submittedName>
</protein>
<sequence length="208" mass="23011">MKKLNFTYFTILFSVLSYSSNGYSAKLCDDNGQNCEAAPIEGSILTLNADGKSFTLAPANQSYGIVGEIKMFELAHKRPKNCIPLHGQTIYASEWPELVFYYTDDPNAHSVQLSDFRGEFVRGLDEGRGVDKNRQPRTWQADMVGEHDHDVQFTNMSNDGTYGSDVDRGNGVGAHSKVFKTTKSGGYETRPRNQVVSHCVIAGNKATI</sequence>
<dbReference type="EMBL" id="AUXZ01000130">
    <property type="protein sequence ID" value="KZN45243.1"/>
    <property type="molecule type" value="Genomic_DNA"/>
</dbReference>
<dbReference type="Proteomes" id="UP000076503">
    <property type="component" value="Unassembled WGS sequence"/>
</dbReference>
<dbReference type="PATRIC" id="fig|1365251.3.peg.4830"/>
<dbReference type="SUPFAM" id="SSF88874">
    <property type="entry name" value="Receptor-binding domain of short tail fibre protein gp12"/>
    <property type="match status" value="1"/>
</dbReference>
<evidence type="ECO:0000313" key="2">
    <source>
        <dbReference type="Proteomes" id="UP000076503"/>
    </source>
</evidence>
<proteinExistence type="predicted"/>
<dbReference type="AlphaFoldDB" id="A0A162A782"/>
<evidence type="ECO:0000313" key="1">
    <source>
        <dbReference type="EMBL" id="KZN45243.1"/>
    </source>
</evidence>